<evidence type="ECO:0000313" key="4">
    <source>
        <dbReference type="EMBL" id="WFG40170.1"/>
    </source>
</evidence>
<evidence type="ECO:0000313" key="3">
    <source>
        <dbReference type="EMBL" id="MDG0867452.1"/>
    </source>
</evidence>
<keyword evidence="4" id="KW-0378">Hydrolase</keyword>
<dbReference type="SUPFAM" id="SSF53474">
    <property type="entry name" value="alpha/beta-Hydrolases"/>
    <property type="match status" value="1"/>
</dbReference>
<dbReference type="Pfam" id="PF12697">
    <property type="entry name" value="Abhydrolase_6"/>
    <property type="match status" value="1"/>
</dbReference>
<dbReference type="EMBL" id="CP046147">
    <property type="protein sequence ID" value="WFG40170.1"/>
    <property type="molecule type" value="Genomic_DNA"/>
</dbReference>
<dbReference type="Gene3D" id="3.40.50.1820">
    <property type="entry name" value="alpha/beta hydrolase"/>
    <property type="match status" value="1"/>
</dbReference>
<reference evidence="5 6" key="1">
    <citation type="submission" date="2019-11" db="EMBL/GenBank/DDBJ databases">
        <authorList>
            <person name="Cho J.-C."/>
        </authorList>
    </citation>
    <scope>NUCLEOTIDE SEQUENCE [LARGE SCALE GENOMIC DNA]</scope>
    <source>
        <strain evidence="4 5">JH1073</strain>
        <strain evidence="3 6">JH702</strain>
    </source>
</reference>
<reference evidence="5" key="3">
    <citation type="submission" date="2023-06" db="EMBL/GenBank/DDBJ databases">
        <title>Pangenomics reveal diversification of enzyme families and niche specialization in globally abundant SAR202 bacteria.</title>
        <authorList>
            <person name="Saw J.H.W."/>
        </authorList>
    </citation>
    <scope>NUCLEOTIDE SEQUENCE [LARGE SCALE GENOMIC DNA]</scope>
    <source>
        <strain evidence="5">JH1073</strain>
    </source>
</reference>
<dbReference type="AlphaFoldDB" id="A0AAJ5ZIT3"/>
<keyword evidence="1" id="KW-1133">Transmembrane helix</keyword>
<reference evidence="4" key="2">
    <citation type="journal article" date="2023" name="Nat. Commun.">
        <title>Cultivation of marine bacteria of the SAR202 clade.</title>
        <authorList>
            <person name="Lim Y."/>
            <person name="Seo J.H."/>
            <person name="Giovannoni S.J."/>
            <person name="Kang I."/>
            <person name="Cho J.C."/>
        </authorList>
    </citation>
    <scope>NUCLEOTIDE SEQUENCE</scope>
    <source>
        <strain evidence="4">JH1073</strain>
    </source>
</reference>
<dbReference type="PANTHER" id="PTHR12277:SF79">
    <property type="entry name" value="XAA-PRO DIPEPTIDYL-PEPTIDASE-RELATED"/>
    <property type="match status" value="1"/>
</dbReference>
<dbReference type="InterPro" id="IPR029058">
    <property type="entry name" value="AB_hydrolase_fold"/>
</dbReference>
<name>A0AAJ5ZIT3_9CHLR</name>
<dbReference type="Proteomes" id="UP001219901">
    <property type="component" value="Chromosome"/>
</dbReference>
<dbReference type="EMBL" id="WMBE01000003">
    <property type="protein sequence ID" value="MDG0867452.1"/>
    <property type="molecule type" value="Genomic_DNA"/>
</dbReference>
<sequence>MKFPFRNKLVRYVVVPIIALAMIVVLGGGWYFACLLEEDGLRVDNALPENSVTVSDVSPGRITLRRIPGIEEDNFDTDAQWGITDGKQMYGRLGSVISAGDDSAVREFELFSGVIQQGDELYLDRTAFPHDPGSAHGLAYENVLIPGPLGDFGAWHIAGESNTWAVLVHGRTSNRETSMKLLDEISNLGVHSLAIDYRNDLNAPPSESGYYDFGTTEWEDVEAAVRYALKNGADKIVLVGFSMGGGIVVNYQLKSELADHTVGLFLDSPMLNFGRTVDKGAAERSVPPLITSVAKRFASLRFGIDWEALDFLSQADKIDVPVLLIHGDADNTVPIETSIEFAESSPHFVQLHGFKDVGHVAAWNHHPLQYRTLFKEFVERVR</sequence>
<evidence type="ECO:0000313" key="6">
    <source>
        <dbReference type="Proteomes" id="UP001321249"/>
    </source>
</evidence>
<dbReference type="Proteomes" id="UP001321249">
    <property type="component" value="Unassembled WGS sequence"/>
</dbReference>
<feature type="domain" description="AB hydrolase-1" evidence="2">
    <location>
        <begin position="166"/>
        <end position="336"/>
    </location>
</feature>
<gene>
    <name evidence="3" type="ORF">GKO46_10290</name>
    <name evidence="4" type="ORF">GKO48_11250</name>
</gene>
<dbReference type="RefSeq" id="WP_342825831.1">
    <property type="nucleotide sequence ID" value="NZ_CP046146.1"/>
</dbReference>
<dbReference type="GO" id="GO:0016787">
    <property type="term" value="F:hydrolase activity"/>
    <property type="evidence" value="ECO:0007669"/>
    <property type="project" value="UniProtKB-KW"/>
</dbReference>
<protein>
    <submittedName>
        <fullName evidence="4">Alpha/beta fold hydrolase</fullName>
    </submittedName>
</protein>
<keyword evidence="5" id="KW-1185">Reference proteome</keyword>
<accession>A0AAJ5ZIT3</accession>
<keyword evidence="1" id="KW-0472">Membrane</keyword>
<feature type="transmembrane region" description="Helical" evidence="1">
    <location>
        <begin position="12"/>
        <end position="33"/>
    </location>
</feature>
<evidence type="ECO:0000259" key="2">
    <source>
        <dbReference type="Pfam" id="PF12697"/>
    </source>
</evidence>
<evidence type="ECO:0000313" key="5">
    <source>
        <dbReference type="Proteomes" id="UP001219901"/>
    </source>
</evidence>
<keyword evidence="1" id="KW-0812">Transmembrane</keyword>
<evidence type="ECO:0000256" key="1">
    <source>
        <dbReference type="SAM" id="Phobius"/>
    </source>
</evidence>
<organism evidence="4 5">
    <name type="scientific">Candidatus Lucifugimonas marina</name>
    <dbReference type="NCBI Taxonomy" id="3038979"/>
    <lineage>
        <taxon>Bacteria</taxon>
        <taxon>Bacillati</taxon>
        <taxon>Chloroflexota</taxon>
        <taxon>Dehalococcoidia</taxon>
        <taxon>SAR202 cluster</taxon>
        <taxon>Candidatus Lucifugimonadales</taxon>
        <taxon>Candidatus Lucifugimonadaceae</taxon>
        <taxon>Candidatus Lucifugimonas</taxon>
    </lineage>
</organism>
<proteinExistence type="predicted"/>
<dbReference type="InterPro" id="IPR000073">
    <property type="entry name" value="AB_hydrolase_1"/>
</dbReference>
<dbReference type="PANTHER" id="PTHR12277">
    <property type="entry name" value="ALPHA/BETA HYDROLASE DOMAIN-CONTAINING PROTEIN"/>
    <property type="match status" value="1"/>
</dbReference>